<feature type="region of interest" description="Disordered" evidence="1">
    <location>
        <begin position="18"/>
        <end position="109"/>
    </location>
</feature>
<evidence type="ECO:0008006" key="4">
    <source>
        <dbReference type="Google" id="ProtNLM"/>
    </source>
</evidence>
<accession>A0A2G8RZ01</accession>
<evidence type="ECO:0000256" key="1">
    <source>
        <dbReference type="SAM" id="MobiDB-lite"/>
    </source>
</evidence>
<evidence type="ECO:0000313" key="2">
    <source>
        <dbReference type="EMBL" id="PIL26548.1"/>
    </source>
</evidence>
<feature type="region of interest" description="Disordered" evidence="1">
    <location>
        <begin position="818"/>
        <end position="877"/>
    </location>
</feature>
<keyword evidence="3" id="KW-1185">Reference proteome</keyword>
<proteinExistence type="predicted"/>
<dbReference type="InterPro" id="IPR041078">
    <property type="entry name" value="Plavaka"/>
</dbReference>
<dbReference type="EMBL" id="AYKW01000045">
    <property type="protein sequence ID" value="PIL26548.1"/>
    <property type="molecule type" value="Genomic_DNA"/>
</dbReference>
<dbReference type="Proteomes" id="UP000230002">
    <property type="component" value="Unassembled WGS sequence"/>
</dbReference>
<protein>
    <recommendedName>
        <fullName evidence="4">C2H2-type domain-containing protein</fullName>
    </recommendedName>
</protein>
<evidence type="ECO:0000313" key="3">
    <source>
        <dbReference type="Proteomes" id="UP000230002"/>
    </source>
</evidence>
<dbReference type="OrthoDB" id="3232438at2759"/>
<name>A0A2G8RZ01_9APHY</name>
<feature type="compositionally biased region" description="Low complexity" evidence="1">
    <location>
        <begin position="824"/>
        <end position="840"/>
    </location>
</feature>
<comment type="caution">
    <text evidence="2">The sequence shown here is derived from an EMBL/GenBank/DDBJ whole genome shotgun (WGS) entry which is preliminary data.</text>
</comment>
<dbReference type="AlphaFoldDB" id="A0A2G8RZ01"/>
<feature type="compositionally biased region" description="Polar residues" evidence="1">
    <location>
        <begin position="863"/>
        <end position="872"/>
    </location>
</feature>
<dbReference type="Pfam" id="PF18759">
    <property type="entry name" value="Plavaka"/>
    <property type="match status" value="1"/>
</dbReference>
<sequence length="1116" mass="124557">MSSQCPGCLKIFTSSGLSNHLAQTRRPECISARDAAHQSHSVPSPSPPSLPDDFDMDADPIPFEGDYFGAYTDADFEDDPPSDSSSDPEDDDEFEDEVEMDSWEPPLCSTANVTGVAQSAAAGPFPMDDVPEHPAGLLSDEQAASQAQRRTAEATLHTKARNTFVIPFPVDMAGAPIPPADLSTKTGERVTYQHYQQGVDGSDHNPYAPFASRREWEVARWAKMRGPGSTAFSDLLAIDGVAQLLELSFKTARQLNAIIDKKLPNGRPRFQREEIVVAGEAFEVFFRNILECIRALYGDPEFAPLLLLVPEKHYTDATKNERVYFDMHTGKWWWATQKELEKEKPGATVIPVIISSDKTQLTQFGNKSAYPVYMTIGNLPKDIRSKPSRRGQILLAYLPTTRLQHIKSKAARRRTLANLFHACMTRITAPLIAAGLNGIEIASGDGVFRRGHPILAIYVGDYPEQVLVTGCKTGECPKCPIPRDELGDDADMSRPFHDLGKVLDALAAADDGPRAFTQACREAGIKPLHHPFWESLPYTNIYYAITPDILHQLYQGVVKHLVSWLQKVCGTKEIDARCRRMPRNNSLRHFSKGISCMSRISGKEHRDMCRVLPGLVLGLPLPGGASASRLLRATKALLDFLYFAQYRTHHAGSLKLLDKALHAFHANKQIFVDLGICESFRLPKLHSLDHYRVAIEMFGTTDNYDTQYSERLHIDFAKEAYHASNCKDELPQITQWLERREKILRHEKYIDWCLRTQKPHPDRSSGALRSQVPIPMSRPALGSLATEASPSVAINNTALRSSVNAGACSHSVVRATSSSLIHGSTPQAPSSTTATAPSAPRDASRTTPATKASRSAPGRPRNDPTSPRTRIQMTRHPSVKGVKFPQLVSTYGATFFWDALSRFVVEHNQPTLTRHQVEQQASKIFFNFYSVPVFHKIKIRILDSEGLGLQDTDKQDGVVHVRAARKNKYDDSIPGRFDTVLVRTADGNHSGDSPRSIHDFQVAQVRLVFKIPEKGMASLFPRMPMSERPSHLAYVEWFSKFERSPHRDHGLYKVTRAVADRRASIIPVDRIERSCHLFPDFGPVAPREWTSSNVLEKCGTFYLNAYADMETFMLVY</sequence>
<gene>
    <name evidence="2" type="ORF">GSI_12306</name>
</gene>
<feature type="compositionally biased region" description="Acidic residues" evidence="1">
    <location>
        <begin position="74"/>
        <end position="102"/>
    </location>
</feature>
<organism evidence="2 3">
    <name type="scientific">Ganoderma sinense ZZ0214-1</name>
    <dbReference type="NCBI Taxonomy" id="1077348"/>
    <lineage>
        <taxon>Eukaryota</taxon>
        <taxon>Fungi</taxon>
        <taxon>Dikarya</taxon>
        <taxon>Basidiomycota</taxon>
        <taxon>Agaricomycotina</taxon>
        <taxon>Agaricomycetes</taxon>
        <taxon>Polyporales</taxon>
        <taxon>Polyporaceae</taxon>
        <taxon>Ganoderma</taxon>
    </lineage>
</organism>
<reference evidence="2 3" key="1">
    <citation type="journal article" date="2015" name="Sci. Rep.">
        <title>Chromosome-level genome map provides insights into diverse defense mechanisms in the medicinal fungus Ganoderma sinense.</title>
        <authorList>
            <person name="Zhu Y."/>
            <person name="Xu J."/>
            <person name="Sun C."/>
            <person name="Zhou S."/>
            <person name="Xu H."/>
            <person name="Nelson D.R."/>
            <person name="Qian J."/>
            <person name="Song J."/>
            <person name="Luo H."/>
            <person name="Xiang L."/>
            <person name="Li Y."/>
            <person name="Xu Z."/>
            <person name="Ji A."/>
            <person name="Wang L."/>
            <person name="Lu S."/>
            <person name="Hayward A."/>
            <person name="Sun W."/>
            <person name="Li X."/>
            <person name="Schwartz D.C."/>
            <person name="Wang Y."/>
            <person name="Chen S."/>
        </authorList>
    </citation>
    <scope>NUCLEOTIDE SEQUENCE [LARGE SCALE GENOMIC DNA]</scope>
    <source>
        <strain evidence="2 3">ZZ0214-1</strain>
    </source>
</reference>